<accession>A0ABS6KB68</accession>
<evidence type="ECO:0000259" key="9">
    <source>
        <dbReference type="PROSITE" id="PS50893"/>
    </source>
</evidence>
<keyword evidence="8" id="KW-0472">Membrane</keyword>
<feature type="domain" description="ABC transporter" evidence="9">
    <location>
        <begin position="6"/>
        <end position="243"/>
    </location>
</feature>
<evidence type="ECO:0000256" key="1">
    <source>
        <dbReference type="ARBA" id="ARBA00022448"/>
    </source>
</evidence>
<keyword evidence="11" id="KW-1185">Reference proteome</keyword>
<dbReference type="CDD" id="cd03215">
    <property type="entry name" value="ABC_Carb_Monos_II"/>
    <property type="match status" value="1"/>
</dbReference>
<evidence type="ECO:0000313" key="10">
    <source>
        <dbReference type="EMBL" id="MBU9727761.1"/>
    </source>
</evidence>
<protein>
    <submittedName>
        <fullName evidence="10">Xylose ABC transporter ATP-binding protein</fullName>
    </submittedName>
</protein>
<feature type="domain" description="ABC transporter" evidence="9">
    <location>
        <begin position="260"/>
        <end position="505"/>
    </location>
</feature>
<keyword evidence="4" id="KW-0677">Repeat</keyword>
<evidence type="ECO:0000256" key="7">
    <source>
        <dbReference type="ARBA" id="ARBA00022967"/>
    </source>
</evidence>
<dbReference type="PANTHER" id="PTHR43790">
    <property type="entry name" value="CARBOHYDRATE TRANSPORT ATP-BINDING PROTEIN MG119-RELATED"/>
    <property type="match status" value="1"/>
</dbReference>
<keyword evidence="3" id="KW-0762">Sugar transport</keyword>
<dbReference type="PANTHER" id="PTHR43790:SF1">
    <property type="entry name" value="XYLOSE IMPORT ATP-BINDING PROTEIN XYLG"/>
    <property type="match status" value="1"/>
</dbReference>
<keyword evidence="2" id="KW-1003">Cell membrane</keyword>
<evidence type="ECO:0000256" key="2">
    <source>
        <dbReference type="ARBA" id="ARBA00022475"/>
    </source>
</evidence>
<dbReference type="Gene3D" id="3.40.50.300">
    <property type="entry name" value="P-loop containing nucleotide triphosphate hydrolases"/>
    <property type="match status" value="2"/>
</dbReference>
<evidence type="ECO:0000256" key="8">
    <source>
        <dbReference type="ARBA" id="ARBA00023136"/>
    </source>
</evidence>
<dbReference type="Proteomes" id="UP001314681">
    <property type="component" value="Unassembled WGS sequence"/>
</dbReference>
<dbReference type="InterPro" id="IPR017871">
    <property type="entry name" value="ABC_transporter-like_CS"/>
</dbReference>
<evidence type="ECO:0000256" key="3">
    <source>
        <dbReference type="ARBA" id="ARBA00022597"/>
    </source>
</evidence>
<dbReference type="RefSeq" id="WP_158345569.1">
    <property type="nucleotide sequence ID" value="NZ_JAHQCX010000013.1"/>
</dbReference>
<dbReference type="EMBL" id="JAHQCX010000013">
    <property type="protein sequence ID" value="MBU9727761.1"/>
    <property type="molecule type" value="Genomic_DNA"/>
</dbReference>
<dbReference type="CDD" id="cd03216">
    <property type="entry name" value="ABC_Carb_Monos_I"/>
    <property type="match status" value="1"/>
</dbReference>
<organism evidence="10 11">
    <name type="scientific">Diplocloster modestus</name>
    <dbReference type="NCBI Taxonomy" id="2850322"/>
    <lineage>
        <taxon>Bacteria</taxon>
        <taxon>Bacillati</taxon>
        <taxon>Bacillota</taxon>
        <taxon>Clostridia</taxon>
        <taxon>Lachnospirales</taxon>
        <taxon>Lachnospiraceae</taxon>
        <taxon>Diplocloster</taxon>
    </lineage>
</organism>
<sequence>MQNYILQMEQITKSFSGVKALEDVTFQVKKGEIHALVGENGAGKSTLMKILSGVYKKNEYEGRILVQGKEQRFMGTRDAEKAGISIIYQELNLIKSMSICENIFLGCERRNNGVIQWNEQYRQTKELLDKVRLKENPGTMVGVLGVGKQQLIEIAKALNKNARLIILDEPTASLTEVETEILMDILRELKKEGVTCIYISHKLDEVFHIADRVTVLRDGKVIVTKNISEVSESSLISYMVGRELTQRFPHEEHHAGEVILEVKDWSVRNPVISDKKLIDHVQFQVKKGEILGIAGLMGAGRTELALSLFGILKPTQDSQLYFKGRKIQIRSPKQAIRRGISYVSEDRKRYGLVMDKDIRTNMSLASLSKLVRYGVINGNLEITRTHQYMRELKIKASSIQQKVKNLSGGNQQKVILAKWMLTSPEVLILDEPTRGVDVGAKYEIYQIMNRLVAQGVAIVMISSELPEIIGMSDRIYVMHEGKINGELNREEATQERILYSAAGGRQETYVG</sequence>
<keyword evidence="7" id="KW-1278">Translocase</keyword>
<dbReference type="InterPro" id="IPR003593">
    <property type="entry name" value="AAA+_ATPase"/>
</dbReference>
<dbReference type="NCBIfam" id="NF010069">
    <property type="entry name" value="PRK13549.1"/>
    <property type="match status" value="1"/>
</dbReference>
<dbReference type="SUPFAM" id="SSF52540">
    <property type="entry name" value="P-loop containing nucleoside triphosphate hydrolases"/>
    <property type="match status" value="2"/>
</dbReference>
<gene>
    <name evidence="10" type="ORF">KTH90_17260</name>
</gene>
<evidence type="ECO:0000256" key="6">
    <source>
        <dbReference type="ARBA" id="ARBA00022840"/>
    </source>
</evidence>
<dbReference type="SMART" id="SM00382">
    <property type="entry name" value="AAA"/>
    <property type="match status" value="2"/>
</dbReference>
<keyword evidence="6 10" id="KW-0067">ATP-binding</keyword>
<dbReference type="InterPro" id="IPR027417">
    <property type="entry name" value="P-loop_NTPase"/>
</dbReference>
<reference evidence="10 11" key="1">
    <citation type="submission" date="2021-06" db="EMBL/GenBank/DDBJ databases">
        <title>Description of novel taxa of the family Lachnospiraceae.</title>
        <authorList>
            <person name="Chaplin A.V."/>
            <person name="Sokolova S.R."/>
            <person name="Pikina A.P."/>
            <person name="Korzhanova M."/>
            <person name="Belova V."/>
            <person name="Korostin D."/>
            <person name="Efimov B.A."/>
        </authorList>
    </citation>
    <scope>NUCLEOTIDE SEQUENCE [LARGE SCALE GENOMIC DNA]</scope>
    <source>
        <strain evidence="10 11">ASD4241</strain>
    </source>
</reference>
<keyword evidence="5" id="KW-0547">Nucleotide-binding</keyword>
<dbReference type="InterPro" id="IPR003439">
    <property type="entry name" value="ABC_transporter-like_ATP-bd"/>
</dbReference>
<evidence type="ECO:0000313" key="11">
    <source>
        <dbReference type="Proteomes" id="UP001314681"/>
    </source>
</evidence>
<dbReference type="PROSITE" id="PS00211">
    <property type="entry name" value="ABC_TRANSPORTER_1"/>
    <property type="match status" value="1"/>
</dbReference>
<keyword evidence="1" id="KW-0813">Transport</keyword>
<comment type="caution">
    <text evidence="10">The sequence shown here is derived from an EMBL/GenBank/DDBJ whole genome shotgun (WGS) entry which is preliminary data.</text>
</comment>
<dbReference type="InterPro" id="IPR050107">
    <property type="entry name" value="ABC_carbohydrate_import_ATPase"/>
</dbReference>
<dbReference type="PROSITE" id="PS50893">
    <property type="entry name" value="ABC_TRANSPORTER_2"/>
    <property type="match status" value="2"/>
</dbReference>
<dbReference type="GO" id="GO:0005524">
    <property type="term" value="F:ATP binding"/>
    <property type="evidence" value="ECO:0007669"/>
    <property type="project" value="UniProtKB-KW"/>
</dbReference>
<evidence type="ECO:0000256" key="4">
    <source>
        <dbReference type="ARBA" id="ARBA00022737"/>
    </source>
</evidence>
<dbReference type="Pfam" id="PF00005">
    <property type="entry name" value="ABC_tran"/>
    <property type="match status" value="2"/>
</dbReference>
<name>A0ABS6KB68_9FIRM</name>
<proteinExistence type="predicted"/>
<evidence type="ECO:0000256" key="5">
    <source>
        <dbReference type="ARBA" id="ARBA00022741"/>
    </source>
</evidence>